<dbReference type="Pfam" id="PF08239">
    <property type="entry name" value="SH3_3"/>
    <property type="match status" value="1"/>
</dbReference>
<dbReference type="Proteomes" id="UP000187608">
    <property type="component" value="Unassembled WGS sequence"/>
</dbReference>
<dbReference type="RefSeq" id="WP_076557642.1">
    <property type="nucleotide sequence ID" value="NZ_FTOC01000003.1"/>
</dbReference>
<dbReference type="GO" id="GO:0030288">
    <property type="term" value="C:outer membrane-bounded periplasmic space"/>
    <property type="evidence" value="ECO:0007669"/>
    <property type="project" value="TreeGrafter"/>
</dbReference>
<evidence type="ECO:0000256" key="2">
    <source>
        <dbReference type="ARBA" id="ARBA00023316"/>
    </source>
</evidence>
<dbReference type="GO" id="GO:0008745">
    <property type="term" value="F:N-acetylmuramoyl-L-alanine amidase activity"/>
    <property type="evidence" value="ECO:0007669"/>
    <property type="project" value="InterPro"/>
</dbReference>
<dbReference type="SMART" id="SM00287">
    <property type="entry name" value="SH3b"/>
    <property type="match status" value="1"/>
</dbReference>
<dbReference type="Gene3D" id="2.30.30.40">
    <property type="entry name" value="SH3 Domains"/>
    <property type="match status" value="1"/>
</dbReference>
<dbReference type="GO" id="GO:0071555">
    <property type="term" value="P:cell wall organization"/>
    <property type="evidence" value="ECO:0007669"/>
    <property type="project" value="UniProtKB-KW"/>
</dbReference>
<accession>A0A1N7J0R2</accession>
<keyword evidence="1" id="KW-0378">Hydrolase</keyword>
<evidence type="ECO:0000256" key="1">
    <source>
        <dbReference type="ARBA" id="ARBA00022801"/>
    </source>
</evidence>
<name>A0A1N7J0R2_9BACI</name>
<dbReference type="SUPFAM" id="SSF53187">
    <property type="entry name" value="Zn-dependent exopeptidases"/>
    <property type="match status" value="1"/>
</dbReference>
<evidence type="ECO:0000313" key="5">
    <source>
        <dbReference type="Proteomes" id="UP000187608"/>
    </source>
</evidence>
<gene>
    <name evidence="4" type="ORF">SAMN05421687_103129</name>
</gene>
<dbReference type="InterPro" id="IPR050695">
    <property type="entry name" value="N-acetylmuramoyl_amidase_3"/>
</dbReference>
<keyword evidence="2" id="KW-0961">Cell wall biogenesis/degradation</keyword>
<dbReference type="OrthoDB" id="9806267at2"/>
<feature type="domain" description="SH3b" evidence="3">
    <location>
        <begin position="145"/>
        <end position="207"/>
    </location>
</feature>
<dbReference type="InterPro" id="IPR002508">
    <property type="entry name" value="MurNAc-LAA_cat"/>
</dbReference>
<dbReference type="AlphaFoldDB" id="A0A1N7J0R2"/>
<dbReference type="InterPro" id="IPR003646">
    <property type="entry name" value="SH3-like_bac-type"/>
</dbReference>
<dbReference type="PANTHER" id="PTHR30404">
    <property type="entry name" value="N-ACETYLMURAMOYL-L-ALANINE AMIDASE"/>
    <property type="match status" value="1"/>
</dbReference>
<dbReference type="STRING" id="570947.SAMN05421687_103129"/>
<dbReference type="PROSITE" id="PS51781">
    <property type="entry name" value="SH3B"/>
    <property type="match status" value="1"/>
</dbReference>
<dbReference type="SMART" id="SM00646">
    <property type="entry name" value="Ami_3"/>
    <property type="match status" value="1"/>
</dbReference>
<dbReference type="GO" id="GO:0009253">
    <property type="term" value="P:peptidoglycan catabolic process"/>
    <property type="evidence" value="ECO:0007669"/>
    <property type="project" value="InterPro"/>
</dbReference>
<keyword evidence="5" id="KW-1185">Reference proteome</keyword>
<reference evidence="5" key="1">
    <citation type="submission" date="2017-01" db="EMBL/GenBank/DDBJ databases">
        <authorList>
            <person name="Varghese N."/>
            <person name="Submissions S."/>
        </authorList>
    </citation>
    <scope>NUCLEOTIDE SEQUENCE [LARGE SCALE GENOMIC DNA]</scope>
    <source>
        <strain evidence="5">DSM 23127</strain>
    </source>
</reference>
<sequence>MSSRKNVVTLLVSFLVLLILPLATNAEEITFISVGEKVENVDVHKEWRIDFNMDVEESSLNKWNIEVKEKGVGRIDGIDPYVEDGSTVVVPAPEDGYKSGATYTIFVGQTIEFKNGKDMKDRFKKVFTTEREILNPEPDRGDGIVSFGTVTADTLNVRKGPDSSYSQLGSYARGDRVEIYGYDGFWAKVDYNGQEGWMHKNFMKLRSVSGGVLQDQLIVVDPGHGAHDGGANYGQGVEKEINLDVSKRVYDKLEARGANPVMTRSTDTFLRLSERVEFSEERFADLFVSIHTNAATRSANGAETFCYKDGTSTATESCLLAKEIQKQLVKMADMSDRGGGKHGNFHVIRETFLPAVLVELGFITNSGDYPKLMSDRYRELFAEAVTRGIEEYYKLEVN</sequence>
<dbReference type="CDD" id="cd02696">
    <property type="entry name" value="MurNAc-LAA"/>
    <property type="match status" value="1"/>
</dbReference>
<proteinExistence type="predicted"/>
<dbReference type="EMBL" id="FTOC01000003">
    <property type="protein sequence ID" value="SIS42910.1"/>
    <property type="molecule type" value="Genomic_DNA"/>
</dbReference>
<evidence type="ECO:0000313" key="4">
    <source>
        <dbReference type="EMBL" id="SIS42910.1"/>
    </source>
</evidence>
<protein>
    <submittedName>
        <fullName evidence="4">N-acetylmuramoyl-L-alanine amidase</fullName>
    </submittedName>
</protein>
<dbReference type="PANTHER" id="PTHR30404:SF0">
    <property type="entry name" value="N-ACETYLMURAMOYL-L-ALANINE AMIDASE AMIC"/>
    <property type="match status" value="1"/>
</dbReference>
<evidence type="ECO:0000259" key="3">
    <source>
        <dbReference type="PROSITE" id="PS51781"/>
    </source>
</evidence>
<organism evidence="4 5">
    <name type="scientific">Salimicrobium flavidum</name>
    <dbReference type="NCBI Taxonomy" id="570947"/>
    <lineage>
        <taxon>Bacteria</taxon>
        <taxon>Bacillati</taxon>
        <taxon>Bacillota</taxon>
        <taxon>Bacilli</taxon>
        <taxon>Bacillales</taxon>
        <taxon>Bacillaceae</taxon>
        <taxon>Salimicrobium</taxon>
    </lineage>
</organism>
<dbReference type="Pfam" id="PF01520">
    <property type="entry name" value="Amidase_3"/>
    <property type="match status" value="1"/>
</dbReference>
<dbReference type="Gene3D" id="3.40.630.40">
    <property type="entry name" value="Zn-dependent exopeptidases"/>
    <property type="match status" value="1"/>
</dbReference>